<evidence type="ECO:0000313" key="2">
    <source>
        <dbReference type="Proteomes" id="UP001622950"/>
    </source>
</evidence>
<accession>A0ACC7MMZ4</accession>
<organism evidence="1 2">
    <name type="scientific">Pseudomonas neuropathica</name>
    <dbReference type="NCBI Taxonomy" id="2730425"/>
    <lineage>
        <taxon>Bacteria</taxon>
        <taxon>Pseudomonadati</taxon>
        <taxon>Pseudomonadota</taxon>
        <taxon>Gammaproteobacteria</taxon>
        <taxon>Pseudomonadales</taxon>
        <taxon>Pseudomonadaceae</taxon>
        <taxon>Pseudomonas</taxon>
    </lineage>
</organism>
<proteinExistence type="predicted"/>
<keyword evidence="2" id="KW-1185">Reference proteome</keyword>
<reference evidence="1" key="1">
    <citation type="submission" date="2024-11" db="EMBL/GenBank/DDBJ databases">
        <authorList>
            <person name="Lucas J.A."/>
        </authorList>
    </citation>
    <scope>NUCLEOTIDE SEQUENCE</scope>
    <source>
        <strain evidence="1">Z 8.8</strain>
    </source>
</reference>
<gene>
    <name evidence="1" type="ORF">ACJEBM_03490</name>
</gene>
<sequence>MTSTPTPIVPKDSTPLLEKSDLVSQTSHSPLPSEVASDLLREKLATRYPALNIAPDKTLVATPQWRVVDDHVEMESVEFLSLTHTLVLQSLYGTTANYLEGEHFLTLESDANDPVHLAVSIEDIAQVLNDSVPQLFVELQKRQLDYWNQTGQKIPRWQELSDSLRKALNVQTVKGWDVDECTMAREVFEAPDKAARKNSNSGLSAIQACLIDIDIVKNTVASHLVIGGALVLKATCRERELLVMYTIERGYESFSSMEQLGNSLPARLEESLEGRTLTWRLFEPDGNVFDHMAWALVSSQLDAIAIIGSLENPVEDDTELESGLDETEHARLMQLHAAIPDWLRNASPKDIQDYSRYITALGKLYRQPEHKAARNEIPSIIDFAQRLMAEAIIADTRAVDAATLPLNELRINITNSFTSGNFTLPNPLDHRTETLAEFAMENQAPYMATVSFLHGQSVPPWLTPAFLTTLAAQVNIGEAYPALIKRKLIDEPVESRRQENFYCDQLRLLLPLLALEGKVKQEAGIDELGYRFICELLDSDTEKAHSIAIYPLKLTPQHRLISSSDSVENMFLISPRNAESGPCLLYRPMQDLPLLQFPSRQNLLYALHQPGELRDSVLAWLPDNTLSYEYDQYVLPTGLPSPWIVAEQLVNPFKQAQGFGQVTSANDEITGNVLSALFKSNARALVDLADRQSQSNAERRWTLLKESSWALFAVTSNFLTGAVGTAVWVWQTINEIQQAIDASNRGDSFIEWTSLSDLLLITGIVLSHHAAMRRNTLSGKPRLARPSLEKPTLPGGEPVTVQFDPAPLVAELAPGHRSSLEVAGSVPRRTPAALGTYLDTFKVAAIDITDRNVTKVNEKPPHLYQHNDRNFAQVGERWFQVMVSGEDPPHIVDPDEPNRSGPLLTHNAKGEWFIDLRLRLRGGGGNAFSKPLVAANEMRFKELEESLTSFSDQQKVLEDELSTLQTDMQKSTQEHFESLSKAYAQKLEVTITAYRQALEKLREWRTLGGSKNYVHELLRISTSLQKNLSLWFVIKRTEYAQATRMMTDTGQTEPMPLKTYVANIQVATDLSQEMVEKLELPHSTIECLRAAGRSGIERANEIKKLAPSFNVLDLKTNEIGMAQELCLEDKASPLMPQARDAVGKIIVSAAKAASQVADMAAAGDNLRPLQSRIEALDSLIETFADADQRLQELPDAYPDLLKPARLLHLRGLIGEFAQLVQNRLQALLPQPPKPLQKATTSSRQASYHQPAKVRKTRPKAPAKSEPGTTAQAPLTPIAPMIRQQPASTLSDEELIAAAMDLNLDTSRFIERTAKDALRPRRIPADIQDLFDQQALKLEQGADSVDQAVLRSKKRDGEPLPVATLSLEMRAAARQMREEGISVRAKLYKLRKPTQTAFKWMHEHQQVDVAADPRGRIQTTGMGDFFQEYRILDKANGKAIWVAHFHYESLVSPADQPTAAHLKIADDYLKTLSPDQQTALNAFEPIDGVLRKLVDPELRKLFWDMEPKAKT</sequence>
<evidence type="ECO:0000313" key="1">
    <source>
        <dbReference type="EMBL" id="MFK9079741.1"/>
    </source>
</evidence>
<name>A0ACC7MMZ4_9PSED</name>
<protein>
    <submittedName>
        <fullName evidence="1">Dermonecrotic toxin domain-containing protein</fullName>
    </submittedName>
</protein>
<comment type="caution">
    <text evidence="1">The sequence shown here is derived from an EMBL/GenBank/DDBJ whole genome shotgun (WGS) entry which is preliminary data.</text>
</comment>
<dbReference type="Proteomes" id="UP001622950">
    <property type="component" value="Unassembled WGS sequence"/>
</dbReference>
<dbReference type="EMBL" id="JBJHQE010000003">
    <property type="protein sequence ID" value="MFK9079741.1"/>
    <property type="molecule type" value="Genomic_DNA"/>
</dbReference>